<evidence type="ECO:0000256" key="1">
    <source>
        <dbReference type="SAM" id="MobiDB-lite"/>
    </source>
</evidence>
<dbReference type="AlphaFoldDB" id="A0AAV7N3G7"/>
<evidence type="ECO:0000313" key="2">
    <source>
        <dbReference type="EMBL" id="KAJ1109867.1"/>
    </source>
</evidence>
<dbReference type="EMBL" id="JANPWB010000013">
    <property type="protein sequence ID" value="KAJ1109867.1"/>
    <property type="molecule type" value="Genomic_DNA"/>
</dbReference>
<gene>
    <name evidence="2" type="ORF">NDU88_007224</name>
</gene>
<proteinExistence type="predicted"/>
<feature type="compositionally biased region" description="Polar residues" evidence="1">
    <location>
        <begin position="57"/>
        <end position="68"/>
    </location>
</feature>
<feature type="compositionally biased region" description="Low complexity" evidence="1">
    <location>
        <begin position="104"/>
        <end position="117"/>
    </location>
</feature>
<sequence length="231" mass="23815">MRPVQATLPERQRPGNPLLVLPVGYAMACSHVSTALRRGPSGTDRARSQGPVPDSAQGPTLHSPTGQAGLTPFPGPQVSFIGGLRSSLAPSWCAQYLSRTARSADAGPRGPLGPAAASLMSGRPARSSSVLWDSQEGPKHPGVLAPPCQGQFWGLQAQRRPHGQPEPGVHSGRHTGHNATLPGPAGAGQARLACCPRQAVLTPYQGGPRARAAAPPGRSVTWCCHAVAGQT</sequence>
<dbReference type="Proteomes" id="UP001066276">
    <property type="component" value="Chromosome 9"/>
</dbReference>
<comment type="caution">
    <text evidence="2">The sequence shown here is derived from an EMBL/GenBank/DDBJ whole genome shotgun (WGS) entry which is preliminary data.</text>
</comment>
<organism evidence="2 3">
    <name type="scientific">Pleurodeles waltl</name>
    <name type="common">Iberian ribbed newt</name>
    <dbReference type="NCBI Taxonomy" id="8319"/>
    <lineage>
        <taxon>Eukaryota</taxon>
        <taxon>Metazoa</taxon>
        <taxon>Chordata</taxon>
        <taxon>Craniata</taxon>
        <taxon>Vertebrata</taxon>
        <taxon>Euteleostomi</taxon>
        <taxon>Amphibia</taxon>
        <taxon>Batrachia</taxon>
        <taxon>Caudata</taxon>
        <taxon>Salamandroidea</taxon>
        <taxon>Salamandridae</taxon>
        <taxon>Pleurodelinae</taxon>
        <taxon>Pleurodeles</taxon>
    </lineage>
</organism>
<keyword evidence="3" id="KW-1185">Reference proteome</keyword>
<feature type="region of interest" description="Disordered" evidence="1">
    <location>
        <begin position="36"/>
        <end position="74"/>
    </location>
</feature>
<accession>A0AAV7N3G7</accession>
<reference evidence="2" key="1">
    <citation type="journal article" date="2022" name="bioRxiv">
        <title>Sequencing and chromosome-scale assembly of the giantPleurodeles waltlgenome.</title>
        <authorList>
            <person name="Brown T."/>
            <person name="Elewa A."/>
            <person name="Iarovenko S."/>
            <person name="Subramanian E."/>
            <person name="Araus A.J."/>
            <person name="Petzold A."/>
            <person name="Susuki M."/>
            <person name="Suzuki K.-i.T."/>
            <person name="Hayashi T."/>
            <person name="Toyoda A."/>
            <person name="Oliveira C."/>
            <person name="Osipova E."/>
            <person name="Leigh N.D."/>
            <person name="Simon A."/>
            <person name="Yun M.H."/>
        </authorList>
    </citation>
    <scope>NUCLEOTIDE SEQUENCE</scope>
    <source>
        <strain evidence="2">20211129_DDA</strain>
        <tissue evidence="2">Liver</tissue>
    </source>
</reference>
<feature type="region of interest" description="Disordered" evidence="1">
    <location>
        <begin position="101"/>
        <end position="188"/>
    </location>
</feature>
<name>A0AAV7N3G7_PLEWA</name>
<evidence type="ECO:0000313" key="3">
    <source>
        <dbReference type="Proteomes" id="UP001066276"/>
    </source>
</evidence>
<protein>
    <submittedName>
        <fullName evidence="2">Uncharacterized protein</fullName>
    </submittedName>
</protein>